<feature type="compositionally biased region" description="Basic and acidic residues" evidence="1">
    <location>
        <begin position="63"/>
        <end position="73"/>
    </location>
</feature>
<dbReference type="EMBL" id="QEIV01000594">
    <property type="protein sequence ID" value="PWZ98641.1"/>
    <property type="molecule type" value="Genomic_DNA"/>
</dbReference>
<dbReference type="AlphaFoldDB" id="A0A317Z8U7"/>
<proteinExistence type="predicted"/>
<gene>
    <name evidence="2" type="ORF">DD924_06985</name>
</gene>
<protein>
    <submittedName>
        <fullName evidence="2">Uncharacterized protein</fullName>
    </submittedName>
</protein>
<evidence type="ECO:0000313" key="2">
    <source>
        <dbReference type="EMBL" id="PWZ98641.1"/>
    </source>
</evidence>
<sequence>MRRFKEFKDYDNCDLSAEEQLEEFVKIHPDAKVVGYTNGLFWNVNNKERAYILVEYEEDEQDDTMHNFKKSEEEQQNESIN</sequence>
<comment type="caution">
    <text evidence="2">The sequence shown here is derived from an EMBL/GenBank/DDBJ whole genome shotgun (WGS) entry which is preliminary data.</text>
</comment>
<feature type="region of interest" description="Disordered" evidence="1">
    <location>
        <begin position="59"/>
        <end position="81"/>
    </location>
</feature>
<organism evidence="2 3">
    <name type="scientific">Staphylococcus pseudintermedius</name>
    <dbReference type="NCBI Taxonomy" id="283734"/>
    <lineage>
        <taxon>Bacteria</taxon>
        <taxon>Bacillati</taxon>
        <taxon>Bacillota</taxon>
        <taxon>Bacilli</taxon>
        <taxon>Bacillales</taxon>
        <taxon>Staphylococcaceae</taxon>
        <taxon>Staphylococcus</taxon>
        <taxon>Staphylococcus intermedius group</taxon>
    </lineage>
</organism>
<dbReference type="RefSeq" id="WP_037543747.1">
    <property type="nucleotide sequence ID" value="NZ_BAAFJH010000057.1"/>
</dbReference>
<reference evidence="2 3" key="1">
    <citation type="journal article" date="2018" name="Vet. Microbiol.">
        <title>Clonal diversity and geographic distribution of methicillin-resistant Staphylococcus pseudintermedius from Australian animals: Discovery of novel sequence types.</title>
        <authorList>
            <person name="Worthing K.A."/>
            <person name="Abraham S."/>
            <person name="Coombs G.W."/>
            <person name="Pang S."/>
            <person name="Saputra S."/>
            <person name="Jordan D."/>
            <person name="Trott D.J."/>
            <person name="Norris J.M."/>
        </authorList>
    </citation>
    <scope>NUCLEOTIDE SEQUENCE [LARGE SCALE GENOMIC DNA]</scope>
    <source>
        <strain evidence="2 3">ST71 3</strain>
    </source>
</reference>
<evidence type="ECO:0000256" key="1">
    <source>
        <dbReference type="SAM" id="MobiDB-lite"/>
    </source>
</evidence>
<dbReference type="Proteomes" id="UP000246351">
    <property type="component" value="Unassembled WGS sequence"/>
</dbReference>
<name>A0A317Z8U7_STAPS</name>
<accession>A0A317Z8U7</accession>
<evidence type="ECO:0000313" key="3">
    <source>
        <dbReference type="Proteomes" id="UP000246351"/>
    </source>
</evidence>